<evidence type="ECO:0000256" key="2">
    <source>
        <dbReference type="ARBA" id="ARBA00007441"/>
    </source>
</evidence>
<dbReference type="InterPro" id="IPR050859">
    <property type="entry name" value="Class-I_PLP-dep_aminotransf"/>
</dbReference>
<name>A0A1Y2AMF1_9TREE</name>
<feature type="domain" description="Aminotransferase class I/classII large" evidence="6">
    <location>
        <begin position="104"/>
        <end position="466"/>
    </location>
</feature>
<comment type="caution">
    <text evidence="7">The sequence shown here is derived from an EMBL/GenBank/DDBJ whole genome shotgun (WGS) entry which is preliminary data.</text>
</comment>
<dbReference type="InParanoid" id="A0A1Y2AMF1"/>
<dbReference type="SUPFAM" id="SSF53383">
    <property type="entry name" value="PLP-dependent transferases"/>
    <property type="match status" value="1"/>
</dbReference>
<accession>A0A1Y2AMF1</accession>
<comment type="cofactor">
    <cofactor evidence="1">
        <name>pyridoxal 5'-phosphate</name>
        <dbReference type="ChEBI" id="CHEBI:597326"/>
    </cofactor>
</comment>
<evidence type="ECO:0000256" key="3">
    <source>
        <dbReference type="ARBA" id="ARBA00022576"/>
    </source>
</evidence>
<evidence type="ECO:0000259" key="6">
    <source>
        <dbReference type="Pfam" id="PF00155"/>
    </source>
</evidence>
<dbReference type="OrthoDB" id="691673at2759"/>
<protein>
    <submittedName>
        <fullName evidence="7">Pyridoxal phosphate-dependent transferase</fullName>
    </submittedName>
</protein>
<dbReference type="EMBL" id="MCFC01000076">
    <property type="protein sequence ID" value="ORY23676.1"/>
    <property type="molecule type" value="Genomic_DNA"/>
</dbReference>
<evidence type="ECO:0000256" key="1">
    <source>
        <dbReference type="ARBA" id="ARBA00001933"/>
    </source>
</evidence>
<dbReference type="GO" id="GO:0008793">
    <property type="term" value="F:aromatic-amino-acid transaminase activity"/>
    <property type="evidence" value="ECO:0007669"/>
    <property type="project" value="TreeGrafter"/>
</dbReference>
<evidence type="ECO:0000313" key="8">
    <source>
        <dbReference type="Proteomes" id="UP000193986"/>
    </source>
</evidence>
<dbReference type="Gene3D" id="3.40.640.10">
    <property type="entry name" value="Type I PLP-dependent aspartate aminotransferase-like (Major domain)"/>
    <property type="match status" value="1"/>
</dbReference>
<evidence type="ECO:0000256" key="4">
    <source>
        <dbReference type="ARBA" id="ARBA00022679"/>
    </source>
</evidence>
<keyword evidence="8" id="KW-1185">Reference proteome</keyword>
<dbReference type="CDD" id="cd00609">
    <property type="entry name" value="AAT_like"/>
    <property type="match status" value="1"/>
</dbReference>
<organism evidence="7 8">
    <name type="scientific">Naematelia encephala</name>
    <dbReference type="NCBI Taxonomy" id="71784"/>
    <lineage>
        <taxon>Eukaryota</taxon>
        <taxon>Fungi</taxon>
        <taxon>Dikarya</taxon>
        <taxon>Basidiomycota</taxon>
        <taxon>Agaricomycotina</taxon>
        <taxon>Tremellomycetes</taxon>
        <taxon>Tremellales</taxon>
        <taxon>Naemateliaceae</taxon>
        <taxon>Naematelia</taxon>
    </lineage>
</organism>
<dbReference type="FunCoup" id="A0A1Y2AMF1">
    <property type="interactions" value="128"/>
</dbReference>
<dbReference type="GO" id="GO:0009074">
    <property type="term" value="P:aromatic amino acid family catabolic process"/>
    <property type="evidence" value="ECO:0007669"/>
    <property type="project" value="TreeGrafter"/>
</dbReference>
<keyword evidence="3" id="KW-0032">Aminotransferase</keyword>
<dbReference type="Proteomes" id="UP000193986">
    <property type="component" value="Unassembled WGS sequence"/>
</dbReference>
<keyword evidence="4 7" id="KW-0808">Transferase</keyword>
<proteinExistence type="inferred from homology"/>
<dbReference type="AlphaFoldDB" id="A0A1Y2AMF1"/>
<sequence>MVNSMESLPSAIDLSHHLTEVARSRHPSPLKDIISYMSRPGMISLAGGLPHPSLFPFTALQAAAYPSSTVLDTASPAVPHQSVKLEIPYGASTSSPYSLTSLLQYSAPPGHLALLQFTKELTKKLHSPAYINYVTLLNNGSTDGWNKLCTLLLERGDYILVEEQIYPSAQAAFIPLGVRSAVVGVDGEGARPDLLEAILASWDASKGRRPHVMYIVPVGQNPLGSTMKSERRKQIYDICVKYDVIIIEDDPYTMLQFGDYELGKPSTPAAVSCDVEEFVGGIEKSFMSIDYQGRVIRLETFSKTISPGARLGWFVCNEMFAERLLRGTEVQTQHPSGFSQMIVGELLNQWGMSGYLQWTANLKEQYRVRRDWLLNALADEFDLIPAHLSDVKGALGLVALSKTNGKPLLSFVPPSAGMFLWCDVNYASNQEFQNLVLSSQDPEGDFEHAFWERLAAANVLVTPGWYYRPWMGEEFRTVKSRGGRPGMGHFRLAFSLEGKEQILEGVRRLAEVMHREWA</sequence>
<dbReference type="GO" id="GO:0030170">
    <property type="term" value="F:pyridoxal phosphate binding"/>
    <property type="evidence" value="ECO:0007669"/>
    <property type="project" value="InterPro"/>
</dbReference>
<dbReference type="PANTHER" id="PTHR42790:SF21">
    <property type="entry name" value="AROMATIC_AMINOADIPATE AMINOTRANSFERASE 1"/>
    <property type="match status" value="1"/>
</dbReference>
<dbReference type="InterPro" id="IPR004839">
    <property type="entry name" value="Aminotransferase_I/II_large"/>
</dbReference>
<dbReference type="GO" id="GO:0006571">
    <property type="term" value="P:tyrosine biosynthetic process"/>
    <property type="evidence" value="ECO:0007669"/>
    <property type="project" value="TreeGrafter"/>
</dbReference>
<reference evidence="7 8" key="1">
    <citation type="submission" date="2016-07" db="EMBL/GenBank/DDBJ databases">
        <title>Pervasive Adenine N6-methylation of Active Genes in Fungi.</title>
        <authorList>
            <consortium name="DOE Joint Genome Institute"/>
            <person name="Mondo S.J."/>
            <person name="Dannebaum R.O."/>
            <person name="Kuo R.C."/>
            <person name="Labutti K."/>
            <person name="Haridas S."/>
            <person name="Kuo A."/>
            <person name="Salamov A."/>
            <person name="Ahrendt S.R."/>
            <person name="Lipzen A."/>
            <person name="Sullivan W."/>
            <person name="Andreopoulos W.B."/>
            <person name="Clum A."/>
            <person name="Lindquist E."/>
            <person name="Daum C."/>
            <person name="Ramamoorthy G.K."/>
            <person name="Gryganskyi A."/>
            <person name="Culley D."/>
            <person name="Magnuson J.K."/>
            <person name="James T.Y."/>
            <person name="O'Malley M.A."/>
            <person name="Stajich J.E."/>
            <person name="Spatafora J.W."/>
            <person name="Visel A."/>
            <person name="Grigoriev I.V."/>
        </authorList>
    </citation>
    <scope>NUCLEOTIDE SEQUENCE [LARGE SCALE GENOMIC DNA]</scope>
    <source>
        <strain evidence="7 8">68-887.2</strain>
    </source>
</reference>
<gene>
    <name evidence="7" type="ORF">BCR39DRAFT_548683</name>
</gene>
<comment type="similarity">
    <text evidence="2">Belongs to the class-I pyridoxal-phosphate-dependent aminotransferase family.</text>
</comment>
<evidence type="ECO:0000313" key="7">
    <source>
        <dbReference type="EMBL" id="ORY23676.1"/>
    </source>
</evidence>
<dbReference type="PANTHER" id="PTHR42790">
    <property type="entry name" value="AMINOTRANSFERASE"/>
    <property type="match status" value="1"/>
</dbReference>
<dbReference type="Pfam" id="PF00155">
    <property type="entry name" value="Aminotran_1_2"/>
    <property type="match status" value="1"/>
</dbReference>
<dbReference type="InterPro" id="IPR015421">
    <property type="entry name" value="PyrdxlP-dep_Trfase_major"/>
</dbReference>
<dbReference type="InterPro" id="IPR015424">
    <property type="entry name" value="PyrdxlP-dep_Trfase"/>
</dbReference>
<dbReference type="STRING" id="71784.A0A1Y2AMF1"/>
<dbReference type="GO" id="GO:0019878">
    <property type="term" value="P:lysine biosynthetic process via aminoadipic acid"/>
    <property type="evidence" value="ECO:0007669"/>
    <property type="project" value="TreeGrafter"/>
</dbReference>
<evidence type="ECO:0000256" key="5">
    <source>
        <dbReference type="ARBA" id="ARBA00022898"/>
    </source>
</evidence>
<dbReference type="GO" id="GO:0047536">
    <property type="term" value="F:2-aminoadipate transaminase activity"/>
    <property type="evidence" value="ECO:0007669"/>
    <property type="project" value="TreeGrafter"/>
</dbReference>
<keyword evidence="5" id="KW-0663">Pyridoxal phosphate</keyword>